<keyword evidence="2" id="KW-1185">Reference proteome</keyword>
<organism evidence="1 2">
    <name type="scientific">Bilophila wadsworthia (strain 3_1_6)</name>
    <dbReference type="NCBI Taxonomy" id="563192"/>
    <lineage>
        <taxon>Bacteria</taxon>
        <taxon>Pseudomonadati</taxon>
        <taxon>Thermodesulfobacteriota</taxon>
        <taxon>Desulfovibrionia</taxon>
        <taxon>Desulfovibrionales</taxon>
        <taxon>Desulfovibrionaceae</taxon>
        <taxon>Bilophila</taxon>
    </lineage>
</organism>
<accession>E5Y2U9</accession>
<sequence>MTGVHAALFWVGGTVPGYAWGEGKGERAAVRSKKFKRGRFRDSVYQYRRMFVCPSIFPLLLLGGVLGRVDFDNTGIGRLYAETCG</sequence>
<evidence type="ECO:0000313" key="1">
    <source>
        <dbReference type="EMBL" id="EFV45689.1"/>
    </source>
</evidence>
<dbReference type="STRING" id="563192.HMPREF0179_00463"/>
<proteinExistence type="predicted"/>
<dbReference type="HOGENOM" id="CLU_2506089_0_0_7"/>
<protein>
    <submittedName>
        <fullName evidence="1">Uncharacterized protein</fullName>
    </submittedName>
</protein>
<evidence type="ECO:0000313" key="2">
    <source>
        <dbReference type="Proteomes" id="UP000006034"/>
    </source>
</evidence>
<reference evidence="1 2" key="1">
    <citation type="submission" date="2010-10" db="EMBL/GenBank/DDBJ databases">
        <authorList>
            <consortium name="The Broad Institute Genome Sequencing Platform"/>
            <person name="Ward D."/>
            <person name="Earl A."/>
            <person name="Feldgarden M."/>
            <person name="Young S.K."/>
            <person name="Gargeya S."/>
            <person name="Zeng Q."/>
            <person name="Alvarado L."/>
            <person name="Berlin A."/>
            <person name="Bochicchio J."/>
            <person name="Chapman S.B."/>
            <person name="Chen Z."/>
            <person name="Freedman E."/>
            <person name="Gellesch M."/>
            <person name="Goldberg J."/>
            <person name="Griggs A."/>
            <person name="Gujja S."/>
            <person name="Heilman E."/>
            <person name="Heiman D."/>
            <person name="Howarth C."/>
            <person name="Mehta T."/>
            <person name="Neiman D."/>
            <person name="Pearson M."/>
            <person name="Roberts A."/>
            <person name="Saif S."/>
            <person name="Shea T."/>
            <person name="Shenoy N."/>
            <person name="Sisk P."/>
            <person name="Stolte C."/>
            <person name="Sykes S."/>
            <person name="White J."/>
            <person name="Yandava C."/>
            <person name="Allen-Vercoe E."/>
            <person name="Sibley C."/>
            <person name="Ambrose C.E."/>
            <person name="Strauss J."/>
            <person name="Daigneault M."/>
            <person name="Haas B."/>
            <person name="Nusbaum C."/>
            <person name="Birren B."/>
        </authorList>
    </citation>
    <scope>NUCLEOTIDE SEQUENCE [LARGE SCALE GENOMIC DNA]</scope>
    <source>
        <strain evidence="1 2">3_1_6</strain>
    </source>
</reference>
<dbReference type="Proteomes" id="UP000006034">
    <property type="component" value="Unassembled WGS sequence"/>
</dbReference>
<name>E5Y2U9_BILW3</name>
<comment type="caution">
    <text evidence="1">The sequence shown here is derived from an EMBL/GenBank/DDBJ whole genome shotgun (WGS) entry which is preliminary data.</text>
</comment>
<gene>
    <name evidence="1" type="ORF">HMPREF0179_00463</name>
</gene>
<dbReference type="AlphaFoldDB" id="E5Y2U9"/>
<dbReference type="EMBL" id="ADCP02000002">
    <property type="protein sequence ID" value="EFV45689.1"/>
    <property type="molecule type" value="Genomic_DNA"/>
</dbReference>
<reference evidence="1 2" key="2">
    <citation type="submission" date="2013-04" db="EMBL/GenBank/DDBJ databases">
        <title>The Genome Sequence of Bilophila wadsworthia 3_1_6.</title>
        <authorList>
            <consortium name="The Broad Institute Genomics Platform"/>
            <person name="Earl A."/>
            <person name="Ward D."/>
            <person name="Feldgarden M."/>
            <person name="Gevers D."/>
            <person name="Sibley C."/>
            <person name="Strauss J."/>
            <person name="Allen-Vercoe E."/>
            <person name="Walker B."/>
            <person name="Young S."/>
            <person name="Zeng Q."/>
            <person name="Gargeya S."/>
            <person name="Fitzgerald M."/>
            <person name="Haas B."/>
            <person name="Abouelleil A."/>
            <person name="Allen A.W."/>
            <person name="Alvarado L."/>
            <person name="Arachchi H.M."/>
            <person name="Berlin A.M."/>
            <person name="Chapman S.B."/>
            <person name="Gainer-Dewar J."/>
            <person name="Goldberg J."/>
            <person name="Griggs A."/>
            <person name="Gujja S."/>
            <person name="Hansen M."/>
            <person name="Howarth C."/>
            <person name="Imamovic A."/>
            <person name="Ireland A."/>
            <person name="Larimer J."/>
            <person name="McCowan C."/>
            <person name="Murphy C."/>
            <person name="Pearson M."/>
            <person name="Poon T.W."/>
            <person name="Priest M."/>
            <person name="Roberts A."/>
            <person name="Saif S."/>
            <person name="Shea T."/>
            <person name="Sisk P."/>
            <person name="Sykes S."/>
            <person name="Wortman J."/>
            <person name="Nusbaum C."/>
            <person name="Birren B."/>
        </authorList>
    </citation>
    <scope>NUCLEOTIDE SEQUENCE [LARGE SCALE GENOMIC DNA]</scope>
    <source>
        <strain evidence="1 2">3_1_6</strain>
    </source>
</reference>